<name>A0A1T5BH37_9SPHN</name>
<dbReference type="OrthoDB" id="7452452at2"/>
<dbReference type="RefSeq" id="WP_079637972.1">
    <property type="nucleotide sequence ID" value="NZ_FUYP01000006.1"/>
</dbReference>
<keyword evidence="2" id="KW-1185">Reference proteome</keyword>
<organism evidence="1 2">
    <name type="scientific">Sphingopyxis flava</name>
    <dbReference type="NCBI Taxonomy" id="1507287"/>
    <lineage>
        <taxon>Bacteria</taxon>
        <taxon>Pseudomonadati</taxon>
        <taxon>Pseudomonadota</taxon>
        <taxon>Alphaproteobacteria</taxon>
        <taxon>Sphingomonadales</taxon>
        <taxon>Sphingomonadaceae</taxon>
        <taxon>Sphingopyxis</taxon>
    </lineage>
</organism>
<evidence type="ECO:0000313" key="2">
    <source>
        <dbReference type="Proteomes" id="UP000190044"/>
    </source>
</evidence>
<proteinExistence type="predicted"/>
<accession>A0A1T5BH37</accession>
<reference evidence="2" key="1">
    <citation type="submission" date="2017-02" db="EMBL/GenBank/DDBJ databases">
        <authorList>
            <person name="Varghese N."/>
            <person name="Submissions S."/>
        </authorList>
    </citation>
    <scope>NUCLEOTIDE SEQUENCE [LARGE SCALE GENOMIC DNA]</scope>
    <source>
        <strain evidence="2">R11H</strain>
    </source>
</reference>
<dbReference type="AlphaFoldDB" id="A0A1T5BH37"/>
<dbReference type="EMBL" id="FUYP01000006">
    <property type="protein sequence ID" value="SKB46320.1"/>
    <property type="molecule type" value="Genomic_DNA"/>
</dbReference>
<evidence type="ECO:0000313" key="1">
    <source>
        <dbReference type="EMBL" id="SKB46320.1"/>
    </source>
</evidence>
<sequence>MDRLDPDLRIDIRGRVRDHGARQLAIARLRAPSDWEGSLRRAIAAERSARPLLMSSRDVRLFLESFALFFTATIMFLL</sequence>
<dbReference type="Proteomes" id="UP000190044">
    <property type="component" value="Unassembled WGS sequence"/>
</dbReference>
<gene>
    <name evidence="1" type="ORF">SAMN06295937_1006174</name>
</gene>
<protein>
    <submittedName>
        <fullName evidence="1">Uncharacterized protein</fullName>
    </submittedName>
</protein>